<proteinExistence type="predicted"/>
<evidence type="ECO:0000313" key="2">
    <source>
        <dbReference type="Proteomes" id="UP000004995"/>
    </source>
</evidence>
<evidence type="ECO:0000313" key="1">
    <source>
        <dbReference type="EnsemblPlants" id="KQL04416"/>
    </source>
</evidence>
<protein>
    <submittedName>
        <fullName evidence="1">Uncharacterized protein</fullName>
    </submittedName>
</protein>
<name>K3XTF0_SETIT</name>
<dbReference type="Proteomes" id="UP000004995">
    <property type="component" value="Unassembled WGS sequence"/>
</dbReference>
<dbReference type="Gramene" id="KQL04416">
    <property type="protein sequence ID" value="KQL04416"/>
    <property type="gene ID" value="SETIT_005207mg"/>
</dbReference>
<dbReference type="AlphaFoldDB" id="K3XTF0"/>
<dbReference type="HOGENOM" id="CLU_3336483_0_0_1"/>
<reference evidence="1" key="2">
    <citation type="submission" date="2018-08" db="UniProtKB">
        <authorList>
            <consortium name="EnsemblPlants"/>
        </authorList>
    </citation>
    <scope>IDENTIFICATION</scope>
    <source>
        <strain evidence="1">Yugu1</strain>
    </source>
</reference>
<keyword evidence="2" id="KW-1185">Reference proteome</keyword>
<dbReference type="InParanoid" id="K3XTF0"/>
<sequence>MVILSKTDSYVSQFLELTLKSGLLFCCSHLYSIDCYAV</sequence>
<dbReference type="EnsemblPlants" id="KQL04416">
    <property type="protein sequence ID" value="KQL04416"/>
    <property type="gene ID" value="SETIT_005207mg"/>
</dbReference>
<reference evidence="2" key="1">
    <citation type="journal article" date="2012" name="Nat. Biotechnol.">
        <title>Reference genome sequence of the model plant Setaria.</title>
        <authorList>
            <person name="Bennetzen J.L."/>
            <person name="Schmutz J."/>
            <person name="Wang H."/>
            <person name="Percifield R."/>
            <person name="Hawkins J."/>
            <person name="Pontaroli A.C."/>
            <person name="Estep M."/>
            <person name="Feng L."/>
            <person name="Vaughn J.N."/>
            <person name="Grimwood J."/>
            <person name="Jenkins J."/>
            <person name="Barry K."/>
            <person name="Lindquist E."/>
            <person name="Hellsten U."/>
            <person name="Deshpande S."/>
            <person name="Wang X."/>
            <person name="Wu X."/>
            <person name="Mitros T."/>
            <person name="Triplett J."/>
            <person name="Yang X."/>
            <person name="Ye C.Y."/>
            <person name="Mauro-Herrera M."/>
            <person name="Wang L."/>
            <person name="Li P."/>
            <person name="Sharma M."/>
            <person name="Sharma R."/>
            <person name="Ronald P.C."/>
            <person name="Panaud O."/>
            <person name="Kellogg E.A."/>
            <person name="Brutnell T.P."/>
            <person name="Doust A.N."/>
            <person name="Tuskan G.A."/>
            <person name="Rokhsar D."/>
            <person name="Devos K.M."/>
        </authorList>
    </citation>
    <scope>NUCLEOTIDE SEQUENCE [LARGE SCALE GENOMIC DNA]</scope>
    <source>
        <strain evidence="2">cv. Yugu1</strain>
    </source>
</reference>
<accession>K3XTF0</accession>
<organism evidence="1 2">
    <name type="scientific">Setaria italica</name>
    <name type="common">Foxtail millet</name>
    <name type="synonym">Panicum italicum</name>
    <dbReference type="NCBI Taxonomy" id="4555"/>
    <lineage>
        <taxon>Eukaryota</taxon>
        <taxon>Viridiplantae</taxon>
        <taxon>Streptophyta</taxon>
        <taxon>Embryophyta</taxon>
        <taxon>Tracheophyta</taxon>
        <taxon>Spermatophyta</taxon>
        <taxon>Magnoliopsida</taxon>
        <taxon>Liliopsida</taxon>
        <taxon>Poales</taxon>
        <taxon>Poaceae</taxon>
        <taxon>PACMAD clade</taxon>
        <taxon>Panicoideae</taxon>
        <taxon>Panicodae</taxon>
        <taxon>Paniceae</taxon>
        <taxon>Cenchrinae</taxon>
        <taxon>Setaria</taxon>
    </lineage>
</organism>
<dbReference type="EMBL" id="AGNK02002866">
    <property type="status" value="NOT_ANNOTATED_CDS"/>
    <property type="molecule type" value="Genomic_DNA"/>
</dbReference>